<protein>
    <submittedName>
        <fullName evidence="2">Acetyltransferase (GNAT) family protein</fullName>
    </submittedName>
</protein>
<sequence>MTVAIAPLTTEHVPEAAALLGRWYARTRKALPHQSGRTGAPPGEELLGKVLAGPGVEAVLARGGDGTVTGYLAATPLDLGDDDRAVLRAHPRSALVSYGGHALRGGRDGVPEDVLRGLYAAVAARLVAERRHVHYVDLPADEAVAAAWFRTGFGLERVRGLMAVRPRGRQPRGVDALSVRRAGPGDLDRIGRMAVEAARADRGTAVFRPQPEGALATLRTHYADTLADARCGAWVAARRGEEVGMVVLTPAAPGPVVPDGCVELVEAYVTQAARGEGISRVLLATALAWAYDSGYRYITASWPAGSPVSAGHWPAVGFRPVAYRLQRVLDPRMGVTPHR</sequence>
<dbReference type="InterPro" id="IPR000182">
    <property type="entry name" value="GNAT_dom"/>
</dbReference>
<evidence type="ECO:0000313" key="3">
    <source>
        <dbReference type="Proteomes" id="UP000198280"/>
    </source>
</evidence>
<dbReference type="Pfam" id="PF00583">
    <property type="entry name" value="Acetyltransf_1"/>
    <property type="match status" value="1"/>
</dbReference>
<keyword evidence="3" id="KW-1185">Reference proteome</keyword>
<dbReference type="EMBL" id="FZOF01000007">
    <property type="protein sequence ID" value="SNS65116.1"/>
    <property type="molecule type" value="Genomic_DNA"/>
</dbReference>
<dbReference type="CDD" id="cd04301">
    <property type="entry name" value="NAT_SF"/>
    <property type="match status" value="1"/>
</dbReference>
<name>A0A239G703_9ACTN</name>
<reference evidence="2 3" key="1">
    <citation type="submission" date="2017-06" db="EMBL/GenBank/DDBJ databases">
        <authorList>
            <person name="Kim H.J."/>
            <person name="Triplett B.A."/>
        </authorList>
    </citation>
    <scope>NUCLEOTIDE SEQUENCE [LARGE SCALE GENOMIC DNA]</scope>
    <source>
        <strain evidence="2 3">CGMCC 4.1858</strain>
    </source>
</reference>
<gene>
    <name evidence="2" type="ORF">SAMN05216252_107266</name>
</gene>
<dbReference type="AlphaFoldDB" id="A0A239G703"/>
<keyword evidence="2" id="KW-0808">Transferase</keyword>
<dbReference type="Proteomes" id="UP000198280">
    <property type="component" value="Unassembled WGS sequence"/>
</dbReference>
<proteinExistence type="predicted"/>
<dbReference type="SUPFAM" id="SSF55729">
    <property type="entry name" value="Acyl-CoA N-acyltransferases (Nat)"/>
    <property type="match status" value="1"/>
</dbReference>
<evidence type="ECO:0000259" key="1">
    <source>
        <dbReference type="PROSITE" id="PS51186"/>
    </source>
</evidence>
<dbReference type="InterPro" id="IPR016181">
    <property type="entry name" value="Acyl_CoA_acyltransferase"/>
</dbReference>
<organism evidence="2 3">
    <name type="scientific">Actinacidiphila glaucinigra</name>
    <dbReference type="NCBI Taxonomy" id="235986"/>
    <lineage>
        <taxon>Bacteria</taxon>
        <taxon>Bacillati</taxon>
        <taxon>Actinomycetota</taxon>
        <taxon>Actinomycetes</taxon>
        <taxon>Kitasatosporales</taxon>
        <taxon>Streptomycetaceae</taxon>
        <taxon>Actinacidiphila</taxon>
    </lineage>
</organism>
<dbReference type="GO" id="GO:0016747">
    <property type="term" value="F:acyltransferase activity, transferring groups other than amino-acyl groups"/>
    <property type="evidence" value="ECO:0007669"/>
    <property type="project" value="InterPro"/>
</dbReference>
<dbReference type="OrthoDB" id="3971434at2"/>
<evidence type="ECO:0000313" key="2">
    <source>
        <dbReference type="EMBL" id="SNS65116.1"/>
    </source>
</evidence>
<dbReference type="RefSeq" id="WP_089224699.1">
    <property type="nucleotide sequence ID" value="NZ_FZOF01000007.1"/>
</dbReference>
<dbReference type="Gene3D" id="3.40.630.30">
    <property type="match status" value="1"/>
</dbReference>
<accession>A0A239G703</accession>
<feature type="domain" description="N-acetyltransferase" evidence="1">
    <location>
        <begin position="177"/>
        <end position="338"/>
    </location>
</feature>
<dbReference type="PROSITE" id="PS51186">
    <property type="entry name" value="GNAT"/>
    <property type="match status" value="1"/>
</dbReference>